<reference evidence="3 4" key="1">
    <citation type="journal article" date="2024" name="J. Plant Pathol.">
        <title>Sequence and assembly of the genome of Seiridium unicorne, isolate CBS 538.82, causal agent of cypress canker disease.</title>
        <authorList>
            <person name="Scali E."/>
            <person name="Rocca G.D."/>
            <person name="Danti R."/>
            <person name="Garbelotto M."/>
            <person name="Barberini S."/>
            <person name="Baroncelli R."/>
            <person name="Emiliani G."/>
        </authorList>
    </citation>
    <scope>NUCLEOTIDE SEQUENCE [LARGE SCALE GENOMIC DNA]</scope>
    <source>
        <strain evidence="3 4">BM-138-508</strain>
    </source>
</reference>
<dbReference type="EMBL" id="JARVKF010000157">
    <property type="protein sequence ID" value="KAK9421732.1"/>
    <property type="molecule type" value="Genomic_DNA"/>
</dbReference>
<evidence type="ECO:0000313" key="3">
    <source>
        <dbReference type="EMBL" id="KAK9421732.1"/>
    </source>
</evidence>
<sequence>MVETVVAESPSRQEWEENREFIVKLYKATTATQVQKVMLDRGFKATLQMYKSKFRKWGVSKYMKASEKDRYIKAIRTSGHHASPSSDHPDIGVDELRKIARHLKLQHRDRSRGARKESYRGKAAQATQALTKPTNNDGAFNRQLDGATIRKPSNYAACQFYFQNPVLHANLYRSGFIHRSENGHIDMYNLIRSVETACTLYFPGPISDTGQSFWTQIKHAIYLFRIGSNTRAWSALHEACDRAEKALQTTPVLEFMMETLATLSPSNTRSCWQIRQKVTEYLSSLARIDLGDQHPINVMLVQLARDSRTRDISERGLLAISNLCGSSRDKAKRAVALDARLSTCRLLRKDEEYDRALTVASQAYGSALDTFGSRSRLALSALRQKEHILIDVGKPREALEICFSILNETGFDVHSNSDQQPFGHVIHTMEDIAYIYENLGDEQSRKFWLQRAASSAETLWGESVATAHIMDKLHGTVA</sequence>
<dbReference type="InterPro" id="IPR025676">
    <property type="entry name" value="Clr5_dom"/>
</dbReference>
<comment type="caution">
    <text evidence="3">The sequence shown here is derived from an EMBL/GenBank/DDBJ whole genome shotgun (WGS) entry which is preliminary data.</text>
</comment>
<accession>A0ABR2V488</accession>
<name>A0ABR2V488_9PEZI</name>
<proteinExistence type="predicted"/>
<organism evidence="3 4">
    <name type="scientific">Seiridium unicorne</name>
    <dbReference type="NCBI Taxonomy" id="138068"/>
    <lineage>
        <taxon>Eukaryota</taxon>
        <taxon>Fungi</taxon>
        <taxon>Dikarya</taxon>
        <taxon>Ascomycota</taxon>
        <taxon>Pezizomycotina</taxon>
        <taxon>Sordariomycetes</taxon>
        <taxon>Xylariomycetidae</taxon>
        <taxon>Amphisphaeriales</taxon>
        <taxon>Sporocadaceae</taxon>
        <taxon>Seiridium</taxon>
    </lineage>
</organism>
<protein>
    <submittedName>
        <fullName evidence="3">Clr5 domain-containing protein</fullName>
    </submittedName>
</protein>
<feature type="compositionally biased region" description="Polar residues" evidence="1">
    <location>
        <begin position="125"/>
        <end position="138"/>
    </location>
</feature>
<feature type="region of interest" description="Disordered" evidence="1">
    <location>
        <begin position="105"/>
        <end position="142"/>
    </location>
</feature>
<dbReference type="PANTHER" id="PTHR38788:SF3">
    <property type="entry name" value="CLR5 DOMAIN-CONTAINING PROTEIN"/>
    <property type="match status" value="1"/>
</dbReference>
<feature type="compositionally biased region" description="Basic and acidic residues" evidence="1">
    <location>
        <begin position="106"/>
        <end position="120"/>
    </location>
</feature>
<dbReference type="Proteomes" id="UP001408356">
    <property type="component" value="Unassembled WGS sequence"/>
</dbReference>
<evidence type="ECO:0000256" key="1">
    <source>
        <dbReference type="SAM" id="MobiDB-lite"/>
    </source>
</evidence>
<evidence type="ECO:0000259" key="2">
    <source>
        <dbReference type="Pfam" id="PF14420"/>
    </source>
</evidence>
<dbReference type="Pfam" id="PF14420">
    <property type="entry name" value="Clr5"/>
    <property type="match status" value="1"/>
</dbReference>
<gene>
    <name evidence="3" type="ORF">SUNI508_05333</name>
</gene>
<keyword evidence="4" id="KW-1185">Reference proteome</keyword>
<feature type="domain" description="Clr5" evidence="2">
    <location>
        <begin position="12"/>
        <end position="61"/>
    </location>
</feature>
<dbReference type="PANTHER" id="PTHR38788">
    <property type="entry name" value="CLR5 DOMAIN-CONTAINING PROTEIN"/>
    <property type="match status" value="1"/>
</dbReference>
<evidence type="ECO:0000313" key="4">
    <source>
        <dbReference type="Proteomes" id="UP001408356"/>
    </source>
</evidence>